<protein>
    <submittedName>
        <fullName evidence="1">Uncharacterized protein</fullName>
    </submittedName>
</protein>
<evidence type="ECO:0000313" key="1">
    <source>
        <dbReference type="EMBL" id="VVE56638.1"/>
    </source>
</evidence>
<organism evidence="1 2">
    <name type="scientific">Pandoraea aquatica</name>
    <dbReference type="NCBI Taxonomy" id="2508290"/>
    <lineage>
        <taxon>Bacteria</taxon>
        <taxon>Pseudomonadati</taxon>
        <taxon>Pseudomonadota</taxon>
        <taxon>Betaproteobacteria</taxon>
        <taxon>Burkholderiales</taxon>
        <taxon>Burkholderiaceae</taxon>
        <taxon>Pandoraea</taxon>
    </lineage>
</organism>
<keyword evidence="2" id="KW-1185">Reference proteome</keyword>
<reference evidence="1 2" key="1">
    <citation type="submission" date="2019-08" db="EMBL/GenBank/DDBJ databases">
        <authorList>
            <person name="Peeters C."/>
        </authorList>
    </citation>
    <scope>NUCLEOTIDE SEQUENCE [LARGE SCALE GENOMIC DNA]</scope>
    <source>
        <strain evidence="1 2">LMG 31011</strain>
    </source>
</reference>
<dbReference type="Proteomes" id="UP000366819">
    <property type="component" value="Unassembled WGS sequence"/>
</dbReference>
<dbReference type="AlphaFoldDB" id="A0A5E4Z789"/>
<accession>A0A5E4Z789</accession>
<evidence type="ECO:0000313" key="2">
    <source>
        <dbReference type="Proteomes" id="UP000366819"/>
    </source>
</evidence>
<name>A0A5E4Z789_9BURK</name>
<sequence length="53" mass="5978">MSRDMVDLTLTKRYILVTEHLEKAGTDIEHADDGLIEEAHREADKVLGKGKNN</sequence>
<gene>
    <name evidence="1" type="ORF">PAQ31011_05125</name>
</gene>
<proteinExistence type="predicted"/>
<dbReference type="EMBL" id="CABPSN010000012">
    <property type="protein sequence ID" value="VVE56638.1"/>
    <property type="molecule type" value="Genomic_DNA"/>
</dbReference>